<dbReference type="STRING" id="1121451.DESAM_22585"/>
<name>L0RF64_9BACT</name>
<dbReference type="HOGENOM" id="CLU_136143_0_0_7"/>
<proteinExistence type="predicted"/>
<gene>
    <name evidence="2" type="ORF">DESAM_22585</name>
</gene>
<accession>L0RF64</accession>
<dbReference type="eggNOG" id="COG3576">
    <property type="taxonomic scope" value="Bacteria"/>
</dbReference>
<protein>
    <submittedName>
        <fullName evidence="2">Pyridoxamine 5'-phosphate oxidase-related FMN-binding</fullName>
    </submittedName>
</protein>
<keyword evidence="3" id="KW-1185">Reference proteome</keyword>
<evidence type="ECO:0000313" key="3">
    <source>
        <dbReference type="Proteomes" id="UP000010808"/>
    </source>
</evidence>
<dbReference type="InterPro" id="IPR011576">
    <property type="entry name" value="Pyridox_Oxase_N"/>
</dbReference>
<dbReference type="Proteomes" id="UP000010808">
    <property type="component" value="Chromosome"/>
</dbReference>
<evidence type="ECO:0000259" key="1">
    <source>
        <dbReference type="Pfam" id="PF01243"/>
    </source>
</evidence>
<dbReference type="EMBL" id="FO203522">
    <property type="protein sequence ID" value="CCO24852.1"/>
    <property type="molecule type" value="Genomic_DNA"/>
</dbReference>
<dbReference type="RefSeq" id="WP_015337450.1">
    <property type="nucleotide sequence ID" value="NC_020055.1"/>
</dbReference>
<dbReference type="PATRIC" id="fig|1121451.3.peg.2796"/>
<reference evidence="2 3" key="1">
    <citation type="submission" date="2012-10" db="EMBL/GenBank/DDBJ databases">
        <authorList>
            <person name="Genoscope - CEA"/>
        </authorList>
    </citation>
    <scope>NUCLEOTIDE SEQUENCE [LARGE SCALE GENOMIC DNA]</scope>
    <source>
        <strain evidence="3">AM13 / DSM 14728</strain>
    </source>
</reference>
<evidence type="ECO:0000313" key="2">
    <source>
        <dbReference type="EMBL" id="CCO24852.1"/>
    </source>
</evidence>
<dbReference type="Pfam" id="PF01243">
    <property type="entry name" value="PNPOx_N"/>
    <property type="match status" value="1"/>
</dbReference>
<organism evidence="2 3">
    <name type="scientific">Maridesulfovibrio hydrothermalis AM13 = DSM 14728</name>
    <dbReference type="NCBI Taxonomy" id="1121451"/>
    <lineage>
        <taxon>Bacteria</taxon>
        <taxon>Pseudomonadati</taxon>
        <taxon>Thermodesulfobacteriota</taxon>
        <taxon>Desulfovibrionia</taxon>
        <taxon>Desulfovibrionales</taxon>
        <taxon>Desulfovibrionaceae</taxon>
        <taxon>Maridesulfovibrio</taxon>
    </lineage>
</organism>
<dbReference type="OrthoDB" id="1161330at2"/>
<dbReference type="InterPro" id="IPR012349">
    <property type="entry name" value="Split_barrel_FMN-bd"/>
</dbReference>
<dbReference type="Gene3D" id="2.30.110.10">
    <property type="entry name" value="Electron Transport, Fmn-binding Protein, Chain A"/>
    <property type="match status" value="1"/>
</dbReference>
<sequence length="155" mass="18007">MQSDISWEDVKALFSKVNHVAVATVDEDGTPRVSPIGSVLFSGEGRGYYFEKFPKIMRLNLDRDPRMSLMAVQPGPMFWMKALWRGRFQSQPALRLVCEAGQRRKAAQDEIDSWLAKVRPFRFFKGHDMLWKDMSDLREFKVIRVEPVELGRMNP</sequence>
<dbReference type="AlphaFoldDB" id="L0RF64"/>
<dbReference type="SUPFAM" id="SSF50475">
    <property type="entry name" value="FMN-binding split barrel"/>
    <property type="match status" value="1"/>
</dbReference>
<feature type="domain" description="Pyridoxamine 5'-phosphate oxidase N-terminal" evidence="1">
    <location>
        <begin position="8"/>
        <end position="150"/>
    </location>
</feature>
<dbReference type="KEGG" id="dhy:DESAM_22585"/>